<evidence type="ECO:0000313" key="4">
    <source>
        <dbReference type="EMBL" id="MFB9840295.1"/>
    </source>
</evidence>
<dbReference type="InterPro" id="IPR017968">
    <property type="entry name" value="Acylphosphatase_CS"/>
</dbReference>
<name>A0ABV5YYZ5_9ACTN</name>
<dbReference type="Pfam" id="PF00708">
    <property type="entry name" value="Acylphosphatase"/>
    <property type="match status" value="1"/>
</dbReference>
<protein>
    <recommendedName>
        <fullName evidence="1">acylphosphatase</fullName>
        <ecNumber evidence="1">3.6.1.7</ecNumber>
    </recommendedName>
</protein>
<feature type="active site" evidence="1">
    <location>
        <position position="37"/>
    </location>
</feature>
<dbReference type="PANTHER" id="PTHR42959:SF1">
    <property type="entry name" value="CARBAMOYLTRANSFERASE HYPF"/>
    <property type="match status" value="1"/>
</dbReference>
<evidence type="ECO:0000256" key="2">
    <source>
        <dbReference type="RuleBase" id="RU004168"/>
    </source>
</evidence>
<dbReference type="PROSITE" id="PS51160">
    <property type="entry name" value="ACYLPHOSPHATASE_3"/>
    <property type="match status" value="1"/>
</dbReference>
<reference evidence="4 5" key="1">
    <citation type="submission" date="2024-09" db="EMBL/GenBank/DDBJ databases">
        <authorList>
            <person name="Sun Q."/>
            <person name="Mori K."/>
        </authorList>
    </citation>
    <scope>NUCLEOTIDE SEQUENCE [LARGE SCALE GENOMIC DNA]</scope>
    <source>
        <strain evidence="4 5">TBRC 0563</strain>
    </source>
</reference>
<evidence type="ECO:0000256" key="1">
    <source>
        <dbReference type="PROSITE-ProRule" id="PRU00520"/>
    </source>
</evidence>
<dbReference type="InterPro" id="IPR036046">
    <property type="entry name" value="Acylphosphatase-like_dom_sf"/>
</dbReference>
<proteinExistence type="inferred from homology"/>
<feature type="active site" evidence="1">
    <location>
        <position position="19"/>
    </location>
</feature>
<dbReference type="EC" id="3.6.1.7" evidence="1"/>
<evidence type="ECO:0000259" key="3">
    <source>
        <dbReference type="PROSITE" id="PS51160"/>
    </source>
</evidence>
<feature type="domain" description="Acylphosphatase-like" evidence="3">
    <location>
        <begin position="4"/>
        <end position="89"/>
    </location>
</feature>
<sequence>MHVRTAVRVEGTVQGVGFRPFVHGLATGLGLTGLVGNDARGVFIEVEGDRDAVERFLGGLREPPPLAVIERITTRALPTGGPRGFAIVGSDATGRRAALV</sequence>
<dbReference type="Proteomes" id="UP001589627">
    <property type="component" value="Unassembled WGS sequence"/>
</dbReference>
<dbReference type="GO" id="GO:0003998">
    <property type="term" value="F:acylphosphatase activity"/>
    <property type="evidence" value="ECO:0007669"/>
    <property type="project" value="UniProtKB-EC"/>
</dbReference>
<organism evidence="4 5">
    <name type="scientific">Actinoallomurus acaciae</name>
    <dbReference type="NCBI Taxonomy" id="502577"/>
    <lineage>
        <taxon>Bacteria</taxon>
        <taxon>Bacillati</taxon>
        <taxon>Actinomycetota</taxon>
        <taxon>Actinomycetes</taxon>
        <taxon>Streptosporangiales</taxon>
        <taxon>Thermomonosporaceae</taxon>
        <taxon>Actinoallomurus</taxon>
    </lineage>
</organism>
<dbReference type="SUPFAM" id="SSF54975">
    <property type="entry name" value="Acylphosphatase/BLUF domain-like"/>
    <property type="match status" value="1"/>
</dbReference>
<dbReference type="EMBL" id="JBHLZP010001012">
    <property type="protein sequence ID" value="MFB9840295.1"/>
    <property type="molecule type" value="Genomic_DNA"/>
</dbReference>
<comment type="similarity">
    <text evidence="2">Belongs to the acylphosphatase family.</text>
</comment>
<dbReference type="RefSeq" id="WP_378213521.1">
    <property type="nucleotide sequence ID" value="NZ_JBHLZP010001012.1"/>
</dbReference>
<comment type="catalytic activity">
    <reaction evidence="1">
        <text>an acyl phosphate + H2O = a carboxylate + phosphate + H(+)</text>
        <dbReference type="Rhea" id="RHEA:14965"/>
        <dbReference type="ChEBI" id="CHEBI:15377"/>
        <dbReference type="ChEBI" id="CHEBI:15378"/>
        <dbReference type="ChEBI" id="CHEBI:29067"/>
        <dbReference type="ChEBI" id="CHEBI:43474"/>
        <dbReference type="ChEBI" id="CHEBI:59918"/>
        <dbReference type="EC" id="3.6.1.7"/>
    </reaction>
</comment>
<dbReference type="InterPro" id="IPR001792">
    <property type="entry name" value="Acylphosphatase-like_dom"/>
</dbReference>
<dbReference type="PANTHER" id="PTHR42959">
    <property type="entry name" value="CARBAMOYLTRANSFERASE"/>
    <property type="match status" value="1"/>
</dbReference>
<dbReference type="Gene3D" id="3.30.70.100">
    <property type="match status" value="1"/>
</dbReference>
<accession>A0ABV5YYZ5</accession>
<gene>
    <name evidence="4" type="ORF">ACFFNX_49930</name>
</gene>
<dbReference type="InterPro" id="IPR051060">
    <property type="entry name" value="Carbamoyltrans_HypF-like"/>
</dbReference>
<feature type="non-terminal residue" evidence="4">
    <location>
        <position position="100"/>
    </location>
</feature>
<keyword evidence="1 4" id="KW-0378">Hydrolase</keyword>
<evidence type="ECO:0000313" key="5">
    <source>
        <dbReference type="Proteomes" id="UP001589627"/>
    </source>
</evidence>
<comment type="caution">
    <text evidence="4">The sequence shown here is derived from an EMBL/GenBank/DDBJ whole genome shotgun (WGS) entry which is preliminary data.</text>
</comment>
<dbReference type="PROSITE" id="PS00150">
    <property type="entry name" value="ACYLPHOSPHATASE_1"/>
    <property type="match status" value="1"/>
</dbReference>
<keyword evidence="5" id="KW-1185">Reference proteome</keyword>